<dbReference type="EMBL" id="JAJJMA010062042">
    <property type="protein sequence ID" value="MCL7026873.1"/>
    <property type="molecule type" value="Genomic_DNA"/>
</dbReference>
<feature type="domain" description="Myb-like" evidence="8">
    <location>
        <begin position="292"/>
        <end position="349"/>
    </location>
</feature>
<keyword evidence="5" id="KW-0804">Transcription</keyword>
<protein>
    <recommendedName>
        <fullName evidence="8">Myb-like domain-containing protein</fullName>
    </recommendedName>
</protein>
<evidence type="ECO:0000313" key="10">
    <source>
        <dbReference type="Proteomes" id="UP001177140"/>
    </source>
</evidence>
<evidence type="ECO:0000256" key="3">
    <source>
        <dbReference type="ARBA" id="ARBA00023015"/>
    </source>
</evidence>
<evidence type="ECO:0000313" key="9">
    <source>
        <dbReference type="EMBL" id="MCL7026873.1"/>
    </source>
</evidence>
<dbReference type="FunFam" id="1.10.10.60:FF:000061">
    <property type="entry name" value="Trihelix transcription factor GT-2"/>
    <property type="match status" value="1"/>
</dbReference>
<gene>
    <name evidence="9" type="ORF">MKW94_001590</name>
</gene>
<name>A0AA41S477_PAPNU</name>
<dbReference type="PROSITE" id="PS50090">
    <property type="entry name" value="MYB_LIKE"/>
    <property type="match status" value="1"/>
</dbReference>
<dbReference type="InterPro" id="IPR001005">
    <property type="entry name" value="SANT/Myb"/>
</dbReference>
<dbReference type="PANTHER" id="PTHR21654:SF7">
    <property type="entry name" value="HOMEODOMAIN-LIKE SUPERFAMILY PROTEIN"/>
    <property type="match status" value="1"/>
</dbReference>
<dbReference type="GO" id="GO:0005634">
    <property type="term" value="C:nucleus"/>
    <property type="evidence" value="ECO:0007669"/>
    <property type="project" value="UniProtKB-SubCell"/>
</dbReference>
<evidence type="ECO:0000256" key="1">
    <source>
        <dbReference type="ARBA" id="ARBA00004123"/>
    </source>
</evidence>
<dbReference type="Gene3D" id="1.10.10.60">
    <property type="entry name" value="Homeodomain-like"/>
    <property type="match status" value="1"/>
</dbReference>
<feature type="compositionally biased region" description="Basic and acidic residues" evidence="7">
    <location>
        <begin position="118"/>
        <end position="130"/>
    </location>
</feature>
<evidence type="ECO:0000256" key="5">
    <source>
        <dbReference type="ARBA" id="ARBA00023163"/>
    </source>
</evidence>
<keyword evidence="6" id="KW-0539">Nucleus</keyword>
<feature type="region of interest" description="Disordered" evidence="7">
    <location>
        <begin position="118"/>
        <end position="139"/>
    </location>
</feature>
<evidence type="ECO:0000256" key="6">
    <source>
        <dbReference type="ARBA" id="ARBA00023242"/>
    </source>
</evidence>
<dbReference type="PANTHER" id="PTHR21654">
    <property type="entry name" value="FI21293P1"/>
    <property type="match status" value="1"/>
</dbReference>
<reference evidence="9" key="1">
    <citation type="submission" date="2022-03" db="EMBL/GenBank/DDBJ databases">
        <title>A functionally conserved STORR gene fusion in Papaver species that diverged 16.8 million years ago.</title>
        <authorList>
            <person name="Catania T."/>
        </authorList>
    </citation>
    <scope>NUCLEOTIDE SEQUENCE</scope>
    <source>
        <strain evidence="9">S-191538</strain>
    </source>
</reference>
<comment type="subcellular location">
    <subcellularLocation>
        <location evidence="1">Nucleus</location>
    </subcellularLocation>
</comment>
<dbReference type="GO" id="GO:0006355">
    <property type="term" value="P:regulation of DNA-templated transcription"/>
    <property type="evidence" value="ECO:0007669"/>
    <property type="project" value="UniProtKB-ARBA"/>
</dbReference>
<evidence type="ECO:0000256" key="2">
    <source>
        <dbReference type="ARBA" id="ARBA00022737"/>
    </source>
</evidence>
<evidence type="ECO:0000259" key="8">
    <source>
        <dbReference type="PROSITE" id="PS50090"/>
    </source>
</evidence>
<comment type="caution">
    <text evidence="9">The sequence shown here is derived from an EMBL/GenBank/DDBJ whole genome shotgun (WGS) entry which is preliminary data.</text>
</comment>
<dbReference type="Pfam" id="PF13837">
    <property type="entry name" value="Myb_DNA-bind_4"/>
    <property type="match status" value="1"/>
</dbReference>
<dbReference type="InterPro" id="IPR044822">
    <property type="entry name" value="Myb_DNA-bind_4"/>
</dbReference>
<evidence type="ECO:0000256" key="7">
    <source>
        <dbReference type="SAM" id="MobiDB-lite"/>
    </source>
</evidence>
<proteinExistence type="predicted"/>
<evidence type="ECO:0000256" key="4">
    <source>
        <dbReference type="ARBA" id="ARBA00023125"/>
    </source>
</evidence>
<dbReference type="GO" id="GO:0003677">
    <property type="term" value="F:DNA binding"/>
    <property type="evidence" value="ECO:0007669"/>
    <property type="project" value="UniProtKB-KW"/>
</dbReference>
<sequence length="438" mass="50256">MPLTDFCEEISPTGSNLLENNQPFTNCCTNFDSISPHNVANQEWFCSPGKDDGIGVENHPWPHSETTQELEIPSEMDSQLRVSSSNPKYSIWEIVSSLQDNSTEEPNVSPIEEVGVEKMHSGSADTHEFGSDGVNKNVDDEFDESLSKKRKREMHDKLKGHFEYLVNKMMNKQEDMCKVLLETIEHKEKGHFEDLVDKMMKKQEDTEETWRNVERERMRKEEERRGKFFGQPEIYNPEPLRKQAPQSTGQQIIDIPQSPEVCRNEIILHDQSYQHKQRLEGSEHMLDGYIKRWPKHEVLTLISLRTAMEQKLPYGAPIIPIWEEISLGMASMGFTRTAKKCKEKWENINKYFRRAGSSGKKRSENSKTCQYFHELEMLYKKRLICSDKAPEAVKEVPQGNISNGEIVATSAQVCDRISMSEPPLEPAVGLSGISTDLS</sequence>
<organism evidence="9 10">
    <name type="scientific">Papaver nudicaule</name>
    <name type="common">Iceland poppy</name>
    <dbReference type="NCBI Taxonomy" id="74823"/>
    <lineage>
        <taxon>Eukaryota</taxon>
        <taxon>Viridiplantae</taxon>
        <taxon>Streptophyta</taxon>
        <taxon>Embryophyta</taxon>
        <taxon>Tracheophyta</taxon>
        <taxon>Spermatophyta</taxon>
        <taxon>Magnoliopsida</taxon>
        <taxon>Ranunculales</taxon>
        <taxon>Papaveraceae</taxon>
        <taxon>Papaveroideae</taxon>
        <taxon>Papaver</taxon>
    </lineage>
</organism>
<dbReference type="Proteomes" id="UP001177140">
    <property type="component" value="Unassembled WGS sequence"/>
</dbReference>
<keyword evidence="10" id="KW-1185">Reference proteome</keyword>
<keyword evidence="4" id="KW-0238">DNA-binding</keyword>
<dbReference type="CDD" id="cd12203">
    <property type="entry name" value="GT1"/>
    <property type="match status" value="1"/>
</dbReference>
<accession>A0AA41S477</accession>
<keyword evidence="3" id="KW-0805">Transcription regulation</keyword>
<dbReference type="AlphaFoldDB" id="A0AA41S477"/>
<keyword evidence="2" id="KW-0677">Repeat</keyword>